<evidence type="ECO:0000256" key="5">
    <source>
        <dbReference type="ARBA" id="ARBA00023136"/>
    </source>
</evidence>
<gene>
    <name evidence="7" type="ORF">CLODIP_2_CD11277</name>
</gene>
<evidence type="ECO:0000256" key="4">
    <source>
        <dbReference type="ARBA" id="ARBA00022989"/>
    </source>
</evidence>
<organism evidence="7 8">
    <name type="scientific">Cloeon dipterum</name>
    <dbReference type="NCBI Taxonomy" id="197152"/>
    <lineage>
        <taxon>Eukaryota</taxon>
        <taxon>Metazoa</taxon>
        <taxon>Ecdysozoa</taxon>
        <taxon>Arthropoda</taxon>
        <taxon>Hexapoda</taxon>
        <taxon>Insecta</taxon>
        <taxon>Pterygota</taxon>
        <taxon>Palaeoptera</taxon>
        <taxon>Ephemeroptera</taxon>
        <taxon>Pisciforma</taxon>
        <taxon>Baetidae</taxon>
        <taxon>Cloeon</taxon>
    </lineage>
</organism>
<accession>A0A8S1DWQ7</accession>
<evidence type="ECO:0000256" key="3">
    <source>
        <dbReference type="ARBA" id="ARBA00022692"/>
    </source>
</evidence>
<keyword evidence="5 6" id="KW-0472">Membrane</keyword>
<dbReference type="GO" id="GO:0050909">
    <property type="term" value="P:sensory perception of taste"/>
    <property type="evidence" value="ECO:0007669"/>
    <property type="project" value="InterPro"/>
</dbReference>
<protein>
    <submittedName>
        <fullName evidence="7">Uncharacterized protein</fullName>
    </submittedName>
</protein>
<name>A0A8S1DWQ7_9INSE</name>
<evidence type="ECO:0000256" key="1">
    <source>
        <dbReference type="ARBA" id="ARBA00004651"/>
    </source>
</evidence>
<feature type="transmembrane region" description="Helical" evidence="6">
    <location>
        <begin position="12"/>
        <end position="36"/>
    </location>
</feature>
<dbReference type="AlphaFoldDB" id="A0A8S1DWQ7"/>
<proteinExistence type="predicted"/>
<evidence type="ECO:0000256" key="6">
    <source>
        <dbReference type="SAM" id="Phobius"/>
    </source>
</evidence>
<dbReference type="GO" id="GO:0005886">
    <property type="term" value="C:plasma membrane"/>
    <property type="evidence" value="ECO:0007669"/>
    <property type="project" value="UniProtKB-SubCell"/>
</dbReference>
<dbReference type="InterPro" id="IPR013604">
    <property type="entry name" value="7TM_chemorcpt"/>
</dbReference>
<reference evidence="7 8" key="1">
    <citation type="submission" date="2020-04" db="EMBL/GenBank/DDBJ databases">
        <authorList>
            <person name="Alioto T."/>
            <person name="Alioto T."/>
            <person name="Gomez Garrido J."/>
        </authorList>
    </citation>
    <scope>NUCLEOTIDE SEQUENCE [LARGE SCALE GENOMIC DNA]</scope>
</reference>
<keyword evidence="2" id="KW-1003">Cell membrane</keyword>
<dbReference type="Proteomes" id="UP000494165">
    <property type="component" value="Unassembled WGS sequence"/>
</dbReference>
<comment type="subcellular location">
    <subcellularLocation>
        <location evidence="1">Cell membrane</location>
        <topology evidence="1">Multi-pass membrane protein</topology>
    </subcellularLocation>
</comment>
<evidence type="ECO:0000313" key="7">
    <source>
        <dbReference type="EMBL" id="CAB3385147.1"/>
    </source>
</evidence>
<keyword evidence="8" id="KW-1185">Reference proteome</keyword>
<keyword evidence="3 6" id="KW-0812">Transmembrane</keyword>
<feature type="transmembrane region" description="Helical" evidence="6">
    <location>
        <begin position="212"/>
        <end position="234"/>
    </location>
</feature>
<dbReference type="EMBL" id="CADEPI010000396">
    <property type="protein sequence ID" value="CAB3385147.1"/>
    <property type="molecule type" value="Genomic_DNA"/>
</dbReference>
<comment type="caution">
    <text evidence="7">The sequence shown here is derived from an EMBL/GenBank/DDBJ whole genome shotgun (WGS) entry which is preliminary data.</text>
</comment>
<keyword evidence="4 6" id="KW-1133">Transmembrane helix</keyword>
<evidence type="ECO:0000256" key="2">
    <source>
        <dbReference type="ARBA" id="ARBA00022475"/>
    </source>
</evidence>
<sequence length="241" mass="27009">MPLSRDRSGALLISRTSLLHTAFCATVLCLSSLFVSYKVFSTLIRSDAKSFEIVRVVSYAAQQANVAAVALMLLQGKYRKLLLFCQWAQNMKINNTTIQHCKLPTTFYFFLHTTSDIFNVIIHGVDRASMISFAKRITFYWILDDGVRAVAILLGSTQVKTKIDQIELRLRKMVNELDPSNRIENKNIISLFHETALNNTSLSACDVFQIDVNMIAIAAASIITNVAIMFQSFLSVKTLGN</sequence>
<evidence type="ECO:0000313" key="8">
    <source>
        <dbReference type="Proteomes" id="UP000494165"/>
    </source>
</evidence>
<dbReference type="Pfam" id="PF08395">
    <property type="entry name" value="7tm_7"/>
    <property type="match status" value="1"/>
</dbReference>